<dbReference type="Pfam" id="PF01783">
    <property type="entry name" value="Ribosomal_L32p"/>
    <property type="match status" value="1"/>
</dbReference>
<evidence type="ECO:0000256" key="5">
    <source>
        <dbReference type="ARBA" id="ARBA00023128"/>
    </source>
</evidence>
<evidence type="ECO:0000256" key="2">
    <source>
        <dbReference type="ARBA" id="ARBA00008560"/>
    </source>
</evidence>
<sequence length="131" mass="14595">MASIFSGSLLPRLQVPSIFTSARWTVLGRQSFLPKWLPALAATAPGVSLNIPSLLEDIWEGILRAVPKNKVSHSRKRHRQMAGKALKDVNHLVKCPGCGAPKRMHRLCSHCLEEMKTIWKQDFPGEKPFSG</sequence>
<evidence type="ECO:0000313" key="9">
    <source>
        <dbReference type="Proteomes" id="UP001175261"/>
    </source>
</evidence>
<evidence type="ECO:0000256" key="1">
    <source>
        <dbReference type="ARBA" id="ARBA00004173"/>
    </source>
</evidence>
<dbReference type="PANTHER" id="PTHR21026:SF2">
    <property type="entry name" value="LARGE RIBOSOMAL SUBUNIT PROTEIN BL32M"/>
    <property type="match status" value="1"/>
</dbReference>
<proteinExistence type="inferred from homology"/>
<reference evidence="8" key="1">
    <citation type="submission" date="2022-10" db="EMBL/GenBank/DDBJ databases">
        <title>Determination and structural analysis of whole genome sequence of Sarocladium strictum F4-1.</title>
        <authorList>
            <person name="Hu L."/>
            <person name="Jiang Y."/>
        </authorList>
    </citation>
    <scope>NUCLEOTIDE SEQUENCE</scope>
    <source>
        <strain evidence="8">F4-1</strain>
    </source>
</reference>
<evidence type="ECO:0000256" key="6">
    <source>
        <dbReference type="ARBA" id="ARBA00023274"/>
    </source>
</evidence>
<keyword evidence="3" id="KW-0809">Transit peptide</keyword>
<dbReference type="InterPro" id="IPR051991">
    <property type="entry name" value="Mitoribosomal_protein_bL32"/>
</dbReference>
<evidence type="ECO:0000256" key="4">
    <source>
        <dbReference type="ARBA" id="ARBA00022980"/>
    </source>
</evidence>
<dbReference type="SUPFAM" id="SSF57829">
    <property type="entry name" value="Zn-binding ribosomal proteins"/>
    <property type="match status" value="1"/>
</dbReference>
<keyword evidence="9" id="KW-1185">Reference proteome</keyword>
<evidence type="ECO:0000256" key="3">
    <source>
        <dbReference type="ARBA" id="ARBA00022946"/>
    </source>
</evidence>
<dbReference type="GO" id="GO:0005762">
    <property type="term" value="C:mitochondrial large ribosomal subunit"/>
    <property type="evidence" value="ECO:0007669"/>
    <property type="project" value="TreeGrafter"/>
</dbReference>
<dbReference type="GO" id="GO:0003735">
    <property type="term" value="F:structural constituent of ribosome"/>
    <property type="evidence" value="ECO:0007669"/>
    <property type="project" value="InterPro"/>
</dbReference>
<dbReference type="PANTHER" id="PTHR21026">
    <property type="entry name" value="39S RIBOSOMAL PROTEIN L32, MITOCHONDRIAL"/>
    <property type="match status" value="1"/>
</dbReference>
<dbReference type="AlphaFoldDB" id="A0AA39LAD8"/>
<name>A0AA39LAD8_SARSR</name>
<dbReference type="EMBL" id="JAPDFR010000002">
    <property type="protein sequence ID" value="KAK0389809.1"/>
    <property type="molecule type" value="Genomic_DNA"/>
</dbReference>
<dbReference type="HAMAP" id="MF_00340">
    <property type="entry name" value="Ribosomal_bL32"/>
    <property type="match status" value="1"/>
</dbReference>
<comment type="similarity">
    <text evidence="2">Belongs to the bacterial ribosomal protein bL32 family.</text>
</comment>
<protein>
    <recommendedName>
        <fullName evidence="7">Large ribosomal subunit protein bL32m</fullName>
    </recommendedName>
</protein>
<keyword evidence="6" id="KW-0687">Ribonucleoprotein</keyword>
<dbReference type="Proteomes" id="UP001175261">
    <property type="component" value="Unassembled WGS sequence"/>
</dbReference>
<dbReference type="InterPro" id="IPR002677">
    <property type="entry name" value="Ribosomal_bL32"/>
</dbReference>
<dbReference type="GO" id="GO:0006412">
    <property type="term" value="P:translation"/>
    <property type="evidence" value="ECO:0007669"/>
    <property type="project" value="InterPro"/>
</dbReference>
<keyword evidence="4" id="KW-0689">Ribosomal protein</keyword>
<accession>A0AA39LAD8</accession>
<evidence type="ECO:0000313" key="8">
    <source>
        <dbReference type="EMBL" id="KAK0389809.1"/>
    </source>
</evidence>
<organism evidence="8 9">
    <name type="scientific">Sarocladium strictum</name>
    <name type="common">Black bundle disease fungus</name>
    <name type="synonym">Acremonium strictum</name>
    <dbReference type="NCBI Taxonomy" id="5046"/>
    <lineage>
        <taxon>Eukaryota</taxon>
        <taxon>Fungi</taxon>
        <taxon>Dikarya</taxon>
        <taxon>Ascomycota</taxon>
        <taxon>Pezizomycotina</taxon>
        <taxon>Sordariomycetes</taxon>
        <taxon>Hypocreomycetidae</taxon>
        <taxon>Hypocreales</taxon>
        <taxon>Sarocladiaceae</taxon>
        <taxon>Sarocladium</taxon>
    </lineage>
</organism>
<gene>
    <name evidence="8" type="ORF">NLU13_3382</name>
</gene>
<comment type="subcellular location">
    <subcellularLocation>
        <location evidence="1">Mitochondrion</location>
    </subcellularLocation>
</comment>
<dbReference type="NCBIfam" id="TIGR01031">
    <property type="entry name" value="rpmF_bact"/>
    <property type="match status" value="1"/>
</dbReference>
<keyword evidence="5" id="KW-0496">Mitochondrion</keyword>
<evidence type="ECO:0000256" key="7">
    <source>
        <dbReference type="ARBA" id="ARBA00039935"/>
    </source>
</evidence>
<comment type="caution">
    <text evidence="8">The sequence shown here is derived from an EMBL/GenBank/DDBJ whole genome shotgun (WGS) entry which is preliminary data.</text>
</comment>
<dbReference type="InterPro" id="IPR011332">
    <property type="entry name" value="Ribosomal_zn-bd"/>
</dbReference>